<keyword evidence="5 8" id="KW-0812">Transmembrane</keyword>
<feature type="transmembrane region" description="Helical" evidence="8">
    <location>
        <begin position="295"/>
        <end position="316"/>
    </location>
</feature>
<keyword evidence="3" id="KW-0813">Transport</keyword>
<feature type="transmembrane region" description="Helical" evidence="8">
    <location>
        <begin position="328"/>
        <end position="348"/>
    </location>
</feature>
<evidence type="ECO:0000256" key="3">
    <source>
        <dbReference type="ARBA" id="ARBA00022448"/>
    </source>
</evidence>
<keyword evidence="10" id="KW-1185">Reference proteome</keyword>
<feature type="transmembrane region" description="Helical" evidence="8">
    <location>
        <begin position="427"/>
        <end position="449"/>
    </location>
</feature>
<comment type="subcellular location">
    <subcellularLocation>
        <location evidence="1">Cell membrane</location>
        <topology evidence="1">Multi-pass membrane protein</topology>
    </subcellularLocation>
</comment>
<dbReference type="InterPro" id="IPR048279">
    <property type="entry name" value="MdtK-like"/>
</dbReference>
<evidence type="ECO:0000256" key="6">
    <source>
        <dbReference type="ARBA" id="ARBA00022989"/>
    </source>
</evidence>
<evidence type="ECO:0000256" key="5">
    <source>
        <dbReference type="ARBA" id="ARBA00022692"/>
    </source>
</evidence>
<dbReference type="GO" id="GO:0015297">
    <property type="term" value="F:antiporter activity"/>
    <property type="evidence" value="ECO:0007669"/>
    <property type="project" value="InterPro"/>
</dbReference>
<dbReference type="PANTHER" id="PTHR43549:SF3">
    <property type="entry name" value="MULTIDRUG RESISTANCE PROTEIN YPNP-RELATED"/>
    <property type="match status" value="1"/>
</dbReference>
<keyword evidence="6 8" id="KW-1133">Transmembrane helix</keyword>
<keyword evidence="7 8" id="KW-0472">Membrane</keyword>
<feature type="transmembrane region" description="Helical" evidence="8">
    <location>
        <begin position="397"/>
        <end position="415"/>
    </location>
</feature>
<gene>
    <name evidence="9" type="ORF">GCM10007140_11220</name>
</gene>
<feature type="transmembrane region" description="Helical" evidence="8">
    <location>
        <begin position="250"/>
        <end position="275"/>
    </location>
</feature>
<dbReference type="CDD" id="cd13138">
    <property type="entry name" value="MATE_yoeA_like"/>
    <property type="match status" value="1"/>
</dbReference>
<evidence type="ECO:0000313" key="9">
    <source>
        <dbReference type="EMBL" id="GGE62708.1"/>
    </source>
</evidence>
<name>A0A917EMZ8_9BACI</name>
<dbReference type="EMBL" id="BMFK01000001">
    <property type="protein sequence ID" value="GGE62708.1"/>
    <property type="molecule type" value="Genomic_DNA"/>
</dbReference>
<evidence type="ECO:0000256" key="2">
    <source>
        <dbReference type="ARBA" id="ARBA00010199"/>
    </source>
</evidence>
<dbReference type="GO" id="GO:0005886">
    <property type="term" value="C:plasma membrane"/>
    <property type="evidence" value="ECO:0007669"/>
    <property type="project" value="UniProtKB-SubCell"/>
</dbReference>
<dbReference type="GO" id="GO:0042910">
    <property type="term" value="F:xenobiotic transmembrane transporter activity"/>
    <property type="evidence" value="ECO:0007669"/>
    <property type="project" value="InterPro"/>
</dbReference>
<dbReference type="Proteomes" id="UP000605259">
    <property type="component" value="Unassembled WGS sequence"/>
</dbReference>
<dbReference type="AlphaFoldDB" id="A0A917EMZ8"/>
<protein>
    <submittedName>
        <fullName evidence="9">MATE family efflux transporter</fullName>
    </submittedName>
</protein>
<keyword evidence="4" id="KW-1003">Cell membrane</keyword>
<feature type="transmembrane region" description="Helical" evidence="8">
    <location>
        <begin position="199"/>
        <end position="224"/>
    </location>
</feature>
<dbReference type="PANTHER" id="PTHR43549">
    <property type="entry name" value="MULTIDRUG RESISTANCE PROTEIN YPNP-RELATED"/>
    <property type="match status" value="1"/>
</dbReference>
<feature type="transmembrane region" description="Helical" evidence="8">
    <location>
        <begin position="172"/>
        <end position="193"/>
    </location>
</feature>
<evidence type="ECO:0000256" key="8">
    <source>
        <dbReference type="SAM" id="Phobius"/>
    </source>
</evidence>
<evidence type="ECO:0000256" key="4">
    <source>
        <dbReference type="ARBA" id="ARBA00022475"/>
    </source>
</evidence>
<feature type="transmembrane region" description="Helical" evidence="8">
    <location>
        <begin position="99"/>
        <end position="120"/>
    </location>
</feature>
<feature type="transmembrane region" description="Helical" evidence="8">
    <location>
        <begin position="140"/>
        <end position="160"/>
    </location>
</feature>
<feature type="transmembrane region" description="Helical" evidence="8">
    <location>
        <begin position="373"/>
        <end position="390"/>
    </location>
</feature>
<reference evidence="9" key="1">
    <citation type="journal article" date="2014" name="Int. J. Syst. Evol. Microbiol.">
        <title>Complete genome sequence of Corynebacterium casei LMG S-19264T (=DSM 44701T), isolated from a smear-ripened cheese.</title>
        <authorList>
            <consortium name="US DOE Joint Genome Institute (JGI-PGF)"/>
            <person name="Walter F."/>
            <person name="Albersmeier A."/>
            <person name="Kalinowski J."/>
            <person name="Ruckert C."/>
        </authorList>
    </citation>
    <scope>NUCLEOTIDE SEQUENCE</scope>
    <source>
        <strain evidence="9">CGMCC 1.12698</strain>
    </source>
</reference>
<sequence>MGSAATKAQVPLTEGPIGKTLFFFAMPVLLGNIMQSLNGSINSIWVGKFLGESALAATSNTNNIMFFLLSTIFGIGMASSILVAQNVGAQDLKQAKKVVGTSATFFLILSLLITALGIIFSSDIMRFMQTPDSVLPLATIYANIMFLGIPFTYAYSFIMTILRGSGDSKTPFYFLIICVILDIILNPILIFGFGPIPNMGIAGSALSTVIAQFITLICLVVFLYKKQYFLRITKAEFHLLKLDLPIVRALVFKGIPMGLQMIVVSSSGLALISLINSYGAEATAAYGAAAQLSNYVLMPAMAIGAAVSSMAAQNIGANKWDRVHKTTMTGIFFNFSLTGFLVIIIHLFNREALSLFLPSDSHAITIGMEINNITLWGFILFGITFVLSGVMRSAGSVTAPLVITFTALWVIRTPAAYILGNMYGIDAIWWSFPIGFITAVILSLLYYRFGNWKKAKMM</sequence>
<dbReference type="PIRSF" id="PIRSF006603">
    <property type="entry name" value="DinF"/>
    <property type="match status" value="1"/>
</dbReference>
<comment type="similarity">
    <text evidence="2">Belongs to the multi antimicrobial extrusion (MATE) (TC 2.A.66.1) family.</text>
</comment>
<feature type="transmembrane region" description="Helical" evidence="8">
    <location>
        <begin position="21"/>
        <end position="44"/>
    </location>
</feature>
<comment type="caution">
    <text evidence="9">The sequence shown here is derived from an EMBL/GenBank/DDBJ whole genome shotgun (WGS) entry which is preliminary data.</text>
</comment>
<reference evidence="9" key="2">
    <citation type="submission" date="2020-09" db="EMBL/GenBank/DDBJ databases">
        <authorList>
            <person name="Sun Q."/>
            <person name="Zhou Y."/>
        </authorList>
    </citation>
    <scope>NUCLEOTIDE SEQUENCE</scope>
    <source>
        <strain evidence="9">CGMCC 1.12698</strain>
    </source>
</reference>
<dbReference type="RefSeq" id="WP_229722152.1">
    <property type="nucleotide sequence ID" value="NZ_BMFK01000001.1"/>
</dbReference>
<organism evidence="9 10">
    <name type="scientific">Priestia taiwanensis</name>
    <dbReference type="NCBI Taxonomy" id="1347902"/>
    <lineage>
        <taxon>Bacteria</taxon>
        <taxon>Bacillati</taxon>
        <taxon>Bacillota</taxon>
        <taxon>Bacilli</taxon>
        <taxon>Bacillales</taxon>
        <taxon>Bacillaceae</taxon>
        <taxon>Priestia</taxon>
    </lineage>
</organism>
<accession>A0A917EMZ8</accession>
<feature type="transmembrane region" description="Helical" evidence="8">
    <location>
        <begin position="64"/>
        <end position="87"/>
    </location>
</feature>
<evidence type="ECO:0000256" key="7">
    <source>
        <dbReference type="ARBA" id="ARBA00023136"/>
    </source>
</evidence>
<dbReference type="NCBIfam" id="TIGR00797">
    <property type="entry name" value="matE"/>
    <property type="match status" value="1"/>
</dbReference>
<dbReference type="InterPro" id="IPR052031">
    <property type="entry name" value="Membrane_Transporter-Flippase"/>
</dbReference>
<evidence type="ECO:0000256" key="1">
    <source>
        <dbReference type="ARBA" id="ARBA00004651"/>
    </source>
</evidence>
<evidence type="ECO:0000313" key="10">
    <source>
        <dbReference type="Proteomes" id="UP000605259"/>
    </source>
</evidence>
<dbReference type="Pfam" id="PF01554">
    <property type="entry name" value="MatE"/>
    <property type="match status" value="2"/>
</dbReference>
<dbReference type="InterPro" id="IPR002528">
    <property type="entry name" value="MATE_fam"/>
</dbReference>
<proteinExistence type="inferred from homology"/>